<evidence type="ECO:0000313" key="1">
    <source>
        <dbReference type="EMBL" id="WOE76385.1"/>
    </source>
</evidence>
<dbReference type="EMBL" id="CP136594">
    <property type="protein sequence ID" value="WOE76385.1"/>
    <property type="molecule type" value="Genomic_DNA"/>
</dbReference>
<keyword evidence="2" id="KW-1185">Reference proteome</keyword>
<evidence type="ECO:0000313" key="2">
    <source>
        <dbReference type="Proteomes" id="UP001302429"/>
    </source>
</evidence>
<dbReference type="KEGG" id="acoa:RB602_06635"/>
<proteinExistence type="predicted"/>
<reference evidence="1 2" key="1">
    <citation type="submission" date="2023-10" db="EMBL/GenBank/DDBJ databases">
        <title>Complete genome sequence of a Sphingomonadaceae bacterium.</title>
        <authorList>
            <person name="Yan C."/>
        </authorList>
    </citation>
    <scope>NUCLEOTIDE SEQUENCE [LARGE SCALE GENOMIC DNA]</scope>
    <source>
        <strain evidence="1 2">SCSIO 66989</strain>
    </source>
</reference>
<dbReference type="RefSeq" id="WP_317084067.1">
    <property type="nucleotide sequence ID" value="NZ_CP136594.1"/>
</dbReference>
<protein>
    <submittedName>
        <fullName evidence="1">Uncharacterized protein</fullName>
    </submittedName>
</protein>
<organism evidence="1 2">
    <name type="scientific">Alterisphingorhabdus coralli</name>
    <dbReference type="NCBI Taxonomy" id="3071408"/>
    <lineage>
        <taxon>Bacteria</taxon>
        <taxon>Pseudomonadati</taxon>
        <taxon>Pseudomonadota</taxon>
        <taxon>Alphaproteobacteria</taxon>
        <taxon>Sphingomonadales</taxon>
        <taxon>Sphingomonadaceae</taxon>
        <taxon>Alterisphingorhabdus (ex Yan et al. 2024)</taxon>
    </lineage>
</organism>
<dbReference type="AlphaFoldDB" id="A0AA97I344"/>
<sequence length="159" mass="18009">MAGQETDNAQNTDKSVHQHTISNATHLDYYTKGLMLGALSPLERRIMLAFRFSVMAGKRNQDVVSALRTRTGSLETAVQLSRMVKRLAERWEGPFMISPPCCQRMTPDEKLVADMLRSAMANDRAAFNQTLHPMFTRQEITDFWWVTRATGFAALQSVL</sequence>
<name>A0AA97I344_9SPHN</name>
<gene>
    <name evidence="1" type="ORF">RB602_06635</name>
</gene>
<accession>A0AA97I344</accession>
<dbReference type="Proteomes" id="UP001302429">
    <property type="component" value="Chromosome"/>
</dbReference>